<dbReference type="Pfam" id="PF00702">
    <property type="entry name" value="Hydrolase"/>
    <property type="match status" value="1"/>
</dbReference>
<dbReference type="SFLD" id="SFLDG01129">
    <property type="entry name" value="C1.5:_HAD__Beta-PGM__Phosphata"/>
    <property type="match status" value="1"/>
</dbReference>
<protein>
    <recommendedName>
        <fullName evidence="6">HAD family hydrolase</fullName>
    </recommendedName>
</protein>
<comment type="caution">
    <text evidence="4">The sequence shown here is derived from an EMBL/GenBank/DDBJ whole genome shotgun (WGS) entry which is preliminary data.</text>
</comment>
<dbReference type="SUPFAM" id="SSF56784">
    <property type="entry name" value="HAD-like"/>
    <property type="match status" value="1"/>
</dbReference>
<dbReference type="GO" id="GO:0046872">
    <property type="term" value="F:metal ion binding"/>
    <property type="evidence" value="ECO:0007669"/>
    <property type="project" value="UniProtKB-KW"/>
</dbReference>
<organism evidence="4 5">
    <name type="scientific">Sphaerimonospora thailandensis</name>
    <dbReference type="NCBI Taxonomy" id="795644"/>
    <lineage>
        <taxon>Bacteria</taxon>
        <taxon>Bacillati</taxon>
        <taxon>Actinomycetota</taxon>
        <taxon>Actinomycetes</taxon>
        <taxon>Streptosporangiales</taxon>
        <taxon>Streptosporangiaceae</taxon>
        <taxon>Sphaerimonospora</taxon>
    </lineage>
</organism>
<dbReference type="InterPro" id="IPR051400">
    <property type="entry name" value="HAD-like_hydrolase"/>
</dbReference>
<dbReference type="EMBL" id="BOOG01000010">
    <property type="protein sequence ID" value="GIH68789.1"/>
    <property type="molecule type" value="Genomic_DNA"/>
</dbReference>
<evidence type="ECO:0000313" key="4">
    <source>
        <dbReference type="EMBL" id="GIH68789.1"/>
    </source>
</evidence>
<dbReference type="InterPro" id="IPR023214">
    <property type="entry name" value="HAD_sf"/>
</dbReference>
<reference evidence="4" key="1">
    <citation type="submission" date="2021-01" db="EMBL/GenBank/DDBJ databases">
        <title>Whole genome shotgun sequence of Sphaerimonospora thailandensis NBRC 107569.</title>
        <authorList>
            <person name="Komaki H."/>
            <person name="Tamura T."/>
        </authorList>
    </citation>
    <scope>NUCLEOTIDE SEQUENCE</scope>
    <source>
        <strain evidence="4">NBRC 107569</strain>
    </source>
</reference>
<proteinExistence type="predicted"/>
<evidence type="ECO:0000313" key="5">
    <source>
        <dbReference type="Proteomes" id="UP000610966"/>
    </source>
</evidence>
<dbReference type="Gene3D" id="3.40.50.1000">
    <property type="entry name" value="HAD superfamily/HAD-like"/>
    <property type="match status" value="1"/>
</dbReference>
<keyword evidence="5" id="KW-1185">Reference proteome</keyword>
<keyword evidence="2" id="KW-0378">Hydrolase</keyword>
<dbReference type="InterPro" id="IPR036412">
    <property type="entry name" value="HAD-like_sf"/>
</dbReference>
<dbReference type="PANTHER" id="PTHR46470">
    <property type="entry name" value="N-ACYLNEURAMINATE-9-PHOSPHATASE"/>
    <property type="match status" value="1"/>
</dbReference>
<evidence type="ECO:0000256" key="2">
    <source>
        <dbReference type="ARBA" id="ARBA00022801"/>
    </source>
</evidence>
<keyword evidence="3" id="KW-0460">Magnesium</keyword>
<evidence type="ECO:0000256" key="3">
    <source>
        <dbReference type="ARBA" id="ARBA00022842"/>
    </source>
</evidence>
<sequence length="244" mass="26727">MKSLPRPAVIALDVGGVLYHDEPFELAWLQEVLERTRLPLPEFERRMRAFYLSPNTHRTVFSPAGTASWTLVRSRWHTLVQPIPGALAAVGILSSRYELCVIANQPPECRDALHNLGLAQSMRVIALDSLVGHAKPDLVLFAWTLRRLGCRPEDLLMVGDRPDQDAAPALALGCRAAIVQHGDSWQAPAGTHPQLLEAYRRLLPERAVLNSPTIPKPWLTFPDLPSLAGALASDLPAPRGAAAT</sequence>
<keyword evidence="1" id="KW-0479">Metal-binding</keyword>
<evidence type="ECO:0000256" key="1">
    <source>
        <dbReference type="ARBA" id="ARBA00022723"/>
    </source>
</evidence>
<dbReference type="Proteomes" id="UP000610966">
    <property type="component" value="Unassembled WGS sequence"/>
</dbReference>
<gene>
    <name evidence="4" type="ORF">Mth01_10420</name>
</gene>
<dbReference type="GO" id="GO:0016791">
    <property type="term" value="F:phosphatase activity"/>
    <property type="evidence" value="ECO:0007669"/>
    <property type="project" value="TreeGrafter"/>
</dbReference>
<accession>A0A8J3R6B9</accession>
<dbReference type="SFLD" id="SFLDS00003">
    <property type="entry name" value="Haloacid_Dehalogenase"/>
    <property type="match status" value="1"/>
</dbReference>
<dbReference type="RefSeq" id="WP_204012079.1">
    <property type="nucleotide sequence ID" value="NZ_BOOG01000010.1"/>
</dbReference>
<name>A0A8J3R6B9_9ACTN</name>
<dbReference type="PANTHER" id="PTHR46470:SF2">
    <property type="entry name" value="GLYCERALDEHYDE 3-PHOSPHATE PHOSPHATASE"/>
    <property type="match status" value="1"/>
</dbReference>
<evidence type="ECO:0008006" key="6">
    <source>
        <dbReference type="Google" id="ProtNLM"/>
    </source>
</evidence>
<dbReference type="AlphaFoldDB" id="A0A8J3R6B9"/>